<dbReference type="Proteomes" id="UP000325313">
    <property type="component" value="Unassembled WGS sequence"/>
</dbReference>
<feature type="region of interest" description="Disordered" evidence="1">
    <location>
        <begin position="476"/>
        <end position="527"/>
    </location>
</feature>
<organism evidence="2 3">
    <name type="scientific">Puccinia graminis f. sp. tritici</name>
    <dbReference type="NCBI Taxonomy" id="56615"/>
    <lineage>
        <taxon>Eukaryota</taxon>
        <taxon>Fungi</taxon>
        <taxon>Dikarya</taxon>
        <taxon>Basidiomycota</taxon>
        <taxon>Pucciniomycotina</taxon>
        <taxon>Pucciniomycetes</taxon>
        <taxon>Pucciniales</taxon>
        <taxon>Pucciniaceae</taxon>
        <taxon>Puccinia</taxon>
    </lineage>
</organism>
<feature type="compositionally biased region" description="Basic and acidic residues" evidence="1">
    <location>
        <begin position="21"/>
        <end position="30"/>
    </location>
</feature>
<comment type="caution">
    <text evidence="2">The sequence shown here is derived from an EMBL/GenBank/DDBJ whole genome shotgun (WGS) entry which is preliminary data.</text>
</comment>
<reference evidence="2 3" key="1">
    <citation type="submission" date="2019-05" db="EMBL/GenBank/DDBJ databases">
        <title>Emergence of the Ug99 lineage of the wheat stem rust pathogen through somatic hybridization.</title>
        <authorList>
            <person name="Li F."/>
            <person name="Upadhyaya N.M."/>
            <person name="Sperschneider J."/>
            <person name="Matny O."/>
            <person name="Nguyen-Phuc H."/>
            <person name="Mago R."/>
            <person name="Raley C."/>
            <person name="Miller M.E."/>
            <person name="Silverstein K.A.T."/>
            <person name="Henningsen E."/>
            <person name="Hirsch C.D."/>
            <person name="Visser B."/>
            <person name="Pretorius Z.A."/>
            <person name="Steffenson B.J."/>
            <person name="Schwessinger B."/>
            <person name="Dodds P.N."/>
            <person name="Figueroa M."/>
        </authorList>
    </citation>
    <scope>NUCLEOTIDE SEQUENCE [LARGE SCALE GENOMIC DNA]</scope>
    <source>
        <strain evidence="2 3">Ug99</strain>
    </source>
</reference>
<evidence type="ECO:0000313" key="2">
    <source>
        <dbReference type="EMBL" id="KAA1127342.1"/>
    </source>
</evidence>
<feature type="region of interest" description="Disordered" evidence="1">
    <location>
        <begin position="384"/>
        <end position="430"/>
    </location>
</feature>
<feature type="compositionally biased region" description="Basic and acidic residues" evidence="1">
    <location>
        <begin position="384"/>
        <end position="398"/>
    </location>
</feature>
<name>A0A5B0RPU1_PUCGR</name>
<feature type="region of interest" description="Disordered" evidence="1">
    <location>
        <begin position="276"/>
        <end position="360"/>
    </location>
</feature>
<feature type="compositionally biased region" description="Basic and acidic residues" evidence="1">
    <location>
        <begin position="485"/>
        <end position="512"/>
    </location>
</feature>
<accession>A0A5B0RPU1</accession>
<feature type="region of interest" description="Disordered" evidence="1">
    <location>
        <begin position="179"/>
        <end position="204"/>
    </location>
</feature>
<gene>
    <name evidence="2" type="ORF">PGTUg99_035322</name>
</gene>
<feature type="region of interest" description="Disordered" evidence="1">
    <location>
        <begin position="1"/>
        <end position="126"/>
    </location>
</feature>
<dbReference type="AlphaFoldDB" id="A0A5B0RPU1"/>
<feature type="region of interest" description="Disordered" evidence="1">
    <location>
        <begin position="146"/>
        <end position="166"/>
    </location>
</feature>
<proteinExistence type="predicted"/>
<feature type="compositionally biased region" description="Basic and acidic residues" evidence="1">
    <location>
        <begin position="1"/>
        <end position="14"/>
    </location>
</feature>
<sequence>MENDEKEKSIRDSEDLSDDPVSDRYSELKKSNTIQEGLDVPQASFAPLPSSLIDQPKKSDPGRNMQRGNSRQSRTKQRKTQIIGKASTRRGSSSRREGRSGDSHTGSDNSAAIQNALTSTREDSAPDGVENLHLIHKPNLLNVLEDGSPAIGDDNESTDTSALVSKHLVPPVPTVIISNIGESRSDNDQRSQTENTRTSASEFEVNSLLPVVKMRSNYDQRSQTENSKTSASEFEVNLLLPVNADSIQTRNQGEAQPLVEGQEKMLLGESHIQAQTLNPDANENNSDEDRSAWDQRQQRELYESDESDDFHPLGVSPLEVNPSLPGPSVPLDWDSDSGLEKSGWEQWGGENIGETSQSGLNLKMDWGSNHNNDLEVPTRNIWREDSTEEMDRKNDGKQEPQISGGFIIDVDTDVNDKKTPEDSNLSSEDQSRLILERAKKDLEDEFWHPFHIPPGKDKNIKDQAAALSEEFARRSTTLKKNTTLSKHEKEKNEQIERWREGPHRTPGNREAESYLSSLNPPNMAPRKRMQSLPLQGNFNKKEFGTLMKGPKRMHEELIPMVENSKRVRLDQEMLGEGWGWNASAAHFGVGEPSSPVERCEKGKGRMVDREDLDENMNYEGV</sequence>
<feature type="compositionally biased region" description="Basic and acidic residues" evidence="1">
    <location>
        <begin position="287"/>
        <end position="302"/>
    </location>
</feature>
<feature type="compositionally biased region" description="Polar residues" evidence="1">
    <location>
        <begin position="192"/>
        <end position="201"/>
    </location>
</feature>
<dbReference type="EMBL" id="VDEP01000169">
    <property type="protein sequence ID" value="KAA1127342.1"/>
    <property type="molecule type" value="Genomic_DNA"/>
</dbReference>
<evidence type="ECO:0000256" key="1">
    <source>
        <dbReference type="SAM" id="MobiDB-lite"/>
    </source>
</evidence>
<feature type="compositionally biased region" description="Polar residues" evidence="1">
    <location>
        <begin position="103"/>
        <end position="119"/>
    </location>
</feature>
<protein>
    <submittedName>
        <fullName evidence="2">Uncharacterized protein</fullName>
    </submittedName>
</protein>
<evidence type="ECO:0000313" key="3">
    <source>
        <dbReference type="Proteomes" id="UP000325313"/>
    </source>
</evidence>